<sequence length="187" mass="20603">MEVDITLYASKNTSHYRMVHQSLSPTVHFALIFVRALPRSGSSLTGSCSSVPIQAVLFCLPLLPPTPPPRPPPPPPPPPPLPRSHLLLPRSARRHLRSAAARRHLLLRRSCCPCSYPHPPTCCPLLPRLLLFPPSLPPLTQGPGILLLGPKRSSQVCTFPICSDLDHSIDGFEIVVRRWLELLAVQV</sequence>
<accession>A0A4U6VH16</accession>
<dbReference type="EMBL" id="CM016554">
    <property type="protein sequence ID" value="TKW26679.1"/>
    <property type="molecule type" value="Genomic_DNA"/>
</dbReference>
<name>A0A4U6VH16_SETVI</name>
<dbReference type="Gramene" id="TKW26679">
    <property type="protein sequence ID" value="TKW26679"/>
    <property type="gene ID" value="SEVIR_3G205950v2"/>
</dbReference>
<organism evidence="1 2">
    <name type="scientific">Setaria viridis</name>
    <name type="common">Green bristlegrass</name>
    <name type="synonym">Setaria italica subsp. viridis</name>
    <dbReference type="NCBI Taxonomy" id="4556"/>
    <lineage>
        <taxon>Eukaryota</taxon>
        <taxon>Viridiplantae</taxon>
        <taxon>Streptophyta</taxon>
        <taxon>Embryophyta</taxon>
        <taxon>Tracheophyta</taxon>
        <taxon>Spermatophyta</taxon>
        <taxon>Magnoliopsida</taxon>
        <taxon>Liliopsida</taxon>
        <taxon>Poales</taxon>
        <taxon>Poaceae</taxon>
        <taxon>PACMAD clade</taxon>
        <taxon>Panicoideae</taxon>
        <taxon>Panicodae</taxon>
        <taxon>Paniceae</taxon>
        <taxon>Cenchrinae</taxon>
        <taxon>Setaria</taxon>
    </lineage>
</organism>
<gene>
    <name evidence="1" type="ORF">SEVIR_3G205950v2</name>
</gene>
<evidence type="ECO:0000313" key="1">
    <source>
        <dbReference type="EMBL" id="TKW26679.1"/>
    </source>
</evidence>
<proteinExistence type="predicted"/>
<reference evidence="1" key="1">
    <citation type="submission" date="2019-03" db="EMBL/GenBank/DDBJ databases">
        <title>WGS assembly of Setaria viridis.</title>
        <authorList>
            <person name="Huang P."/>
            <person name="Jenkins J."/>
            <person name="Grimwood J."/>
            <person name="Barry K."/>
            <person name="Healey A."/>
            <person name="Mamidi S."/>
            <person name="Sreedasyam A."/>
            <person name="Shu S."/>
            <person name="Feldman M."/>
            <person name="Wu J."/>
            <person name="Yu Y."/>
            <person name="Chen C."/>
            <person name="Johnson J."/>
            <person name="Rokhsar D."/>
            <person name="Baxter I."/>
            <person name="Schmutz J."/>
            <person name="Brutnell T."/>
            <person name="Kellogg E."/>
        </authorList>
    </citation>
    <scope>NUCLEOTIDE SEQUENCE [LARGE SCALE GENOMIC DNA]</scope>
</reference>
<protein>
    <submittedName>
        <fullName evidence="1">Uncharacterized protein</fullName>
    </submittedName>
</protein>
<keyword evidence="2" id="KW-1185">Reference proteome</keyword>
<dbReference type="AlphaFoldDB" id="A0A4U6VH16"/>
<evidence type="ECO:0000313" key="2">
    <source>
        <dbReference type="Proteomes" id="UP000298652"/>
    </source>
</evidence>
<dbReference type="Proteomes" id="UP000298652">
    <property type="component" value="Chromosome 3"/>
</dbReference>